<gene>
    <name evidence="1" type="ORF">J2I47_03435</name>
</gene>
<dbReference type="PANTHER" id="PTHR46191">
    <property type="match status" value="1"/>
</dbReference>
<dbReference type="InterPro" id="IPR036412">
    <property type="entry name" value="HAD-like_sf"/>
</dbReference>
<dbReference type="Pfam" id="PF00702">
    <property type="entry name" value="Hydrolase"/>
    <property type="match status" value="1"/>
</dbReference>
<dbReference type="InterPro" id="IPR023214">
    <property type="entry name" value="HAD_sf"/>
</dbReference>
<evidence type="ECO:0000313" key="2">
    <source>
        <dbReference type="Proteomes" id="UP000664034"/>
    </source>
</evidence>
<name>A0A939GD53_9BACT</name>
<reference evidence="1" key="1">
    <citation type="submission" date="2021-03" db="EMBL/GenBank/DDBJ databases">
        <title>Fibrella sp. HMF5335 genome sequencing and assembly.</title>
        <authorList>
            <person name="Kang H."/>
            <person name="Kim H."/>
            <person name="Bae S."/>
            <person name="Joh K."/>
        </authorList>
    </citation>
    <scope>NUCLEOTIDE SEQUENCE</scope>
    <source>
        <strain evidence="1">HMF5335</strain>
    </source>
</reference>
<dbReference type="SFLD" id="SFLDG01129">
    <property type="entry name" value="C1.5:_HAD__Beta-PGM__Phosphata"/>
    <property type="match status" value="1"/>
</dbReference>
<dbReference type="AlphaFoldDB" id="A0A939GD53"/>
<dbReference type="NCBIfam" id="TIGR01549">
    <property type="entry name" value="HAD-SF-IA-v1"/>
    <property type="match status" value="1"/>
</dbReference>
<organism evidence="1 2">
    <name type="scientific">Fibrella rubiginis</name>
    <dbReference type="NCBI Taxonomy" id="2817060"/>
    <lineage>
        <taxon>Bacteria</taxon>
        <taxon>Pseudomonadati</taxon>
        <taxon>Bacteroidota</taxon>
        <taxon>Cytophagia</taxon>
        <taxon>Cytophagales</taxon>
        <taxon>Spirosomataceae</taxon>
        <taxon>Fibrella</taxon>
    </lineage>
</organism>
<comment type="caution">
    <text evidence="1">The sequence shown here is derived from an EMBL/GenBank/DDBJ whole genome shotgun (WGS) entry which is preliminary data.</text>
</comment>
<dbReference type="Gene3D" id="3.40.50.1000">
    <property type="entry name" value="HAD superfamily/HAD-like"/>
    <property type="match status" value="1"/>
</dbReference>
<dbReference type="EMBL" id="JAFMYV010000001">
    <property type="protein sequence ID" value="MBO0935593.1"/>
    <property type="molecule type" value="Genomic_DNA"/>
</dbReference>
<dbReference type="GO" id="GO:0016787">
    <property type="term" value="F:hydrolase activity"/>
    <property type="evidence" value="ECO:0007669"/>
    <property type="project" value="UniProtKB-KW"/>
</dbReference>
<protein>
    <submittedName>
        <fullName evidence="1">HAD family hydrolase</fullName>
    </submittedName>
</protein>
<dbReference type="Gene3D" id="1.20.120.710">
    <property type="entry name" value="Haloacid dehalogenase hydrolase-like domain"/>
    <property type="match status" value="1"/>
</dbReference>
<sequence length="234" mass="26245">MTAATRFVDQYDLILLDLMDTLMFGGNRFSDREDYAQTYRQLGGTYHSDEDAQRVIEHTYDTMNAHYGDPAYYENFRPATAYLTESLTDLDLPQADLDCLHDVFAYHEMGGIPDGHCRALRTLATTHRLGLVSNLWSEKTPFVTAFREQGILHLFDTLVFSSDHSIIKPAPQLFEIALNELKADPYRTLFVGDSLERDVQGAEAVGLSAILITGNAESTHAGLVVRDLPALLRL</sequence>
<dbReference type="SFLD" id="SFLDS00003">
    <property type="entry name" value="Haloacid_Dehalogenase"/>
    <property type="match status" value="1"/>
</dbReference>
<proteinExistence type="predicted"/>
<dbReference type="SUPFAM" id="SSF56784">
    <property type="entry name" value="HAD-like"/>
    <property type="match status" value="1"/>
</dbReference>
<keyword evidence="2" id="KW-1185">Reference proteome</keyword>
<accession>A0A939GD53</accession>
<keyword evidence="1" id="KW-0378">Hydrolase</keyword>
<dbReference type="PANTHER" id="PTHR46191:SF2">
    <property type="entry name" value="HALOACID DEHALOGENASE-LIKE HYDROLASE DOMAIN-CONTAINING PROTEIN 3"/>
    <property type="match status" value="1"/>
</dbReference>
<dbReference type="Proteomes" id="UP000664034">
    <property type="component" value="Unassembled WGS sequence"/>
</dbReference>
<evidence type="ECO:0000313" key="1">
    <source>
        <dbReference type="EMBL" id="MBO0935593.1"/>
    </source>
</evidence>
<dbReference type="InterPro" id="IPR006439">
    <property type="entry name" value="HAD-SF_hydro_IA"/>
</dbReference>
<dbReference type="InterPro" id="IPR051828">
    <property type="entry name" value="HAD-like_hydrolase_domain"/>
</dbReference>